<keyword evidence="4" id="KW-1185">Reference proteome</keyword>
<evidence type="ECO:0000259" key="2">
    <source>
        <dbReference type="Pfam" id="PF00857"/>
    </source>
</evidence>
<accession>A0ABQ6E1D3</accession>
<evidence type="ECO:0000256" key="1">
    <source>
        <dbReference type="ARBA" id="ARBA00022801"/>
    </source>
</evidence>
<dbReference type="RefSeq" id="WP_284204150.1">
    <property type="nucleotide sequence ID" value="NZ_BSPQ01000009.1"/>
</dbReference>
<reference evidence="4" key="1">
    <citation type="journal article" date="2019" name="Int. J. Syst. Evol. Microbiol.">
        <title>The Global Catalogue of Microorganisms (GCM) 10K type strain sequencing project: providing services to taxonomists for standard genome sequencing and annotation.</title>
        <authorList>
            <consortium name="The Broad Institute Genomics Platform"/>
            <consortium name="The Broad Institute Genome Sequencing Center for Infectious Disease"/>
            <person name="Wu L."/>
            <person name="Ma J."/>
        </authorList>
    </citation>
    <scope>NUCLEOTIDE SEQUENCE [LARGE SCALE GENOMIC DNA]</scope>
    <source>
        <strain evidence="4">NBRC 103166</strain>
    </source>
</reference>
<dbReference type="Proteomes" id="UP001157353">
    <property type="component" value="Unassembled WGS sequence"/>
</dbReference>
<keyword evidence="1 3" id="KW-0378">Hydrolase</keyword>
<dbReference type="CDD" id="cd00431">
    <property type="entry name" value="cysteine_hydrolases"/>
    <property type="match status" value="1"/>
</dbReference>
<dbReference type="InterPro" id="IPR050272">
    <property type="entry name" value="Isochorismatase-like_hydrls"/>
</dbReference>
<dbReference type="PANTHER" id="PTHR43540">
    <property type="entry name" value="PEROXYUREIDOACRYLATE/UREIDOACRYLATE AMIDOHYDROLASE-RELATED"/>
    <property type="match status" value="1"/>
</dbReference>
<feature type="domain" description="Isochorismatase-like" evidence="2">
    <location>
        <begin position="10"/>
        <end position="177"/>
    </location>
</feature>
<dbReference type="EMBL" id="BSPQ01000009">
    <property type="protein sequence ID" value="GLS91028.1"/>
    <property type="molecule type" value="Genomic_DNA"/>
</dbReference>
<dbReference type="GO" id="GO:0016787">
    <property type="term" value="F:hydrolase activity"/>
    <property type="evidence" value="ECO:0007669"/>
    <property type="project" value="UniProtKB-KW"/>
</dbReference>
<dbReference type="InterPro" id="IPR000868">
    <property type="entry name" value="Isochorismatase-like_dom"/>
</dbReference>
<evidence type="ECO:0000313" key="3">
    <source>
        <dbReference type="EMBL" id="GLS91028.1"/>
    </source>
</evidence>
<dbReference type="Pfam" id="PF00857">
    <property type="entry name" value="Isochorismatase"/>
    <property type="match status" value="1"/>
</dbReference>
<dbReference type="PANTHER" id="PTHR43540:SF7">
    <property type="entry name" value="ISOCHORISMATASE FAMILY PROTEIN YECD"/>
    <property type="match status" value="1"/>
</dbReference>
<proteinExistence type="predicted"/>
<dbReference type="Gene3D" id="3.40.50.850">
    <property type="entry name" value="Isochorismatase-like"/>
    <property type="match status" value="1"/>
</dbReference>
<protein>
    <submittedName>
        <fullName evidence="3">Hydrolase</fullName>
    </submittedName>
</protein>
<name>A0ABQ6E1D3_9GAMM</name>
<dbReference type="InterPro" id="IPR036380">
    <property type="entry name" value="Isochorismatase-like_sf"/>
</dbReference>
<sequence>MSFTQIDAKTALLVIDLQYGIVALNTCHPATDIINNCGELINKFRLLSLPICFVNVDGAASGRTEQIKGKTTKPANWSQLISELNPRAGELLITKQTWGAFTNTDLHTLLQAREITQLVICGIATSMGVESTARQAFELGYNISLPIDAMTDINAAVHENSVGAIFPKLSETGTTADLLKLLTT</sequence>
<comment type="caution">
    <text evidence="3">The sequence shown here is derived from an EMBL/GenBank/DDBJ whole genome shotgun (WGS) entry which is preliminary data.</text>
</comment>
<gene>
    <name evidence="3" type="ORF">GCM10007916_20960</name>
</gene>
<dbReference type="SUPFAM" id="SSF52499">
    <property type="entry name" value="Isochorismatase-like hydrolases"/>
    <property type="match status" value="1"/>
</dbReference>
<organism evidence="3 4">
    <name type="scientific">Psychromonas marina</name>
    <dbReference type="NCBI Taxonomy" id="88364"/>
    <lineage>
        <taxon>Bacteria</taxon>
        <taxon>Pseudomonadati</taxon>
        <taxon>Pseudomonadota</taxon>
        <taxon>Gammaproteobacteria</taxon>
        <taxon>Alteromonadales</taxon>
        <taxon>Psychromonadaceae</taxon>
        <taxon>Psychromonas</taxon>
    </lineage>
</organism>
<evidence type="ECO:0000313" key="4">
    <source>
        <dbReference type="Proteomes" id="UP001157353"/>
    </source>
</evidence>